<dbReference type="Pfam" id="PF07973">
    <property type="entry name" value="tRNA_SAD"/>
    <property type="match status" value="1"/>
</dbReference>
<sequence>MELELNGHNKQEYPPMHTTEHILNQTMVRMFGCARSKNTHIERKKSKADYFLSQSPTPEQVQAIEAGVNEIIGRHLPVSEEFLPVSAAAEIVDLSKLPDNVSETLRIVRVGDYDVCACIGSHVGNTSEIGRFEIISHDFSDGRWRVRFKLW</sequence>
<reference evidence="5" key="1">
    <citation type="submission" date="2019-08" db="EMBL/GenBank/DDBJ databases">
        <authorList>
            <person name="Kucharzyk K."/>
            <person name="Murdoch R.W."/>
            <person name="Higgins S."/>
            <person name="Loffler F."/>
        </authorList>
    </citation>
    <scope>NUCLEOTIDE SEQUENCE</scope>
</reference>
<dbReference type="AlphaFoldDB" id="A0A644Y2A3"/>
<dbReference type="GO" id="GO:0002161">
    <property type="term" value="F:aminoacyl-tRNA deacylase activity"/>
    <property type="evidence" value="ECO:0007669"/>
    <property type="project" value="UniProtKB-ARBA"/>
</dbReference>
<dbReference type="PANTHER" id="PTHR43462">
    <property type="entry name" value="ALANYL-TRNA EDITING PROTEIN"/>
    <property type="match status" value="1"/>
</dbReference>
<dbReference type="SUPFAM" id="SSF55186">
    <property type="entry name" value="ThrRS/AlaRS common domain"/>
    <property type="match status" value="1"/>
</dbReference>
<name>A0A644Y2A3_9ZZZZ</name>
<organism evidence="5">
    <name type="scientific">bioreactor metagenome</name>
    <dbReference type="NCBI Taxonomy" id="1076179"/>
    <lineage>
        <taxon>unclassified sequences</taxon>
        <taxon>metagenomes</taxon>
        <taxon>ecological metagenomes</taxon>
    </lineage>
</organism>
<dbReference type="GO" id="GO:0046872">
    <property type="term" value="F:metal ion binding"/>
    <property type="evidence" value="ECO:0007669"/>
    <property type="project" value="UniProtKB-KW"/>
</dbReference>
<dbReference type="Gene3D" id="3.30.980.10">
    <property type="entry name" value="Threonyl-trna Synthetase, Chain A, domain 2"/>
    <property type="match status" value="1"/>
</dbReference>
<dbReference type="InterPro" id="IPR051335">
    <property type="entry name" value="Alanyl-tRNA_Editing_Enzymes"/>
</dbReference>
<evidence type="ECO:0000259" key="4">
    <source>
        <dbReference type="SMART" id="SM00863"/>
    </source>
</evidence>
<feature type="domain" description="Threonyl/alanyl tRNA synthetase SAD" evidence="4">
    <location>
        <begin position="105"/>
        <end position="147"/>
    </location>
</feature>
<evidence type="ECO:0000313" key="5">
    <source>
        <dbReference type="EMBL" id="MPM22277.1"/>
    </source>
</evidence>
<keyword evidence="3" id="KW-0862">Zinc</keyword>
<proteinExistence type="predicted"/>
<dbReference type="InterPro" id="IPR012947">
    <property type="entry name" value="tRNA_SAD"/>
</dbReference>
<evidence type="ECO:0000256" key="3">
    <source>
        <dbReference type="ARBA" id="ARBA00022833"/>
    </source>
</evidence>
<comment type="caution">
    <text evidence="5">The sequence shown here is derived from an EMBL/GenBank/DDBJ whole genome shotgun (WGS) entry which is preliminary data.</text>
</comment>
<dbReference type="GO" id="GO:0005524">
    <property type="term" value="F:ATP binding"/>
    <property type="evidence" value="ECO:0007669"/>
    <property type="project" value="InterPro"/>
</dbReference>
<dbReference type="SMART" id="SM00863">
    <property type="entry name" value="tRNA_SAD"/>
    <property type="match status" value="1"/>
</dbReference>
<evidence type="ECO:0000256" key="2">
    <source>
        <dbReference type="ARBA" id="ARBA00022723"/>
    </source>
</evidence>
<dbReference type="EMBL" id="VSSQ01003772">
    <property type="protein sequence ID" value="MPM22277.1"/>
    <property type="molecule type" value="Genomic_DNA"/>
</dbReference>
<protein>
    <recommendedName>
        <fullName evidence="4">Threonyl/alanyl tRNA synthetase SAD domain-containing protein</fullName>
    </recommendedName>
</protein>
<gene>
    <name evidence="5" type="ORF">SDC9_68728</name>
</gene>
<keyword evidence="2" id="KW-0479">Metal-binding</keyword>
<comment type="cofactor">
    <cofactor evidence="1">
        <name>Zn(2+)</name>
        <dbReference type="ChEBI" id="CHEBI:29105"/>
    </cofactor>
</comment>
<dbReference type="GO" id="GO:0004812">
    <property type="term" value="F:aminoacyl-tRNA ligase activity"/>
    <property type="evidence" value="ECO:0007669"/>
    <property type="project" value="InterPro"/>
</dbReference>
<dbReference type="GO" id="GO:0043039">
    <property type="term" value="P:tRNA aminoacylation"/>
    <property type="evidence" value="ECO:0007669"/>
    <property type="project" value="InterPro"/>
</dbReference>
<evidence type="ECO:0000256" key="1">
    <source>
        <dbReference type="ARBA" id="ARBA00001947"/>
    </source>
</evidence>
<accession>A0A644Y2A3</accession>
<dbReference type="PANTHER" id="PTHR43462:SF1">
    <property type="entry name" value="ALANYL-TRNA EDITING PROTEIN AARSD1"/>
    <property type="match status" value="1"/>
</dbReference>
<dbReference type="InterPro" id="IPR018163">
    <property type="entry name" value="Thr/Ala-tRNA-synth_IIc_edit"/>
</dbReference>